<dbReference type="EMBL" id="CAJNOH010010118">
    <property type="protein sequence ID" value="CAF1508491.1"/>
    <property type="molecule type" value="Genomic_DNA"/>
</dbReference>
<gene>
    <name evidence="4" type="ORF">JXQ802_LOCUS55555</name>
    <name evidence="3" type="ORF">PYM288_LOCUS39021</name>
</gene>
<dbReference type="GO" id="GO:0007005">
    <property type="term" value="P:mitochondrion organization"/>
    <property type="evidence" value="ECO:0007669"/>
    <property type="project" value="TreeGrafter"/>
</dbReference>
<evidence type="ECO:0000259" key="2">
    <source>
        <dbReference type="SMART" id="SM00244"/>
    </source>
</evidence>
<dbReference type="InterPro" id="IPR000163">
    <property type="entry name" value="Prohibitin"/>
</dbReference>
<dbReference type="Pfam" id="PF01145">
    <property type="entry name" value="Band_7"/>
    <property type="match status" value="1"/>
</dbReference>
<dbReference type="GO" id="GO:0016020">
    <property type="term" value="C:membrane"/>
    <property type="evidence" value="ECO:0007669"/>
    <property type="project" value="InterPro"/>
</dbReference>
<dbReference type="Pfam" id="PF21071">
    <property type="entry name" value="LARP1_HEAT"/>
    <property type="match status" value="1"/>
</dbReference>
<dbReference type="Proteomes" id="UP000663854">
    <property type="component" value="Unassembled WGS sequence"/>
</dbReference>
<comment type="caution">
    <text evidence="3">The sequence shown here is derived from an EMBL/GenBank/DDBJ whole genome shotgun (WGS) entry which is preliminary data.</text>
</comment>
<evidence type="ECO:0000313" key="4">
    <source>
        <dbReference type="EMBL" id="CAF1657688.1"/>
    </source>
</evidence>
<dbReference type="InterPro" id="IPR001107">
    <property type="entry name" value="Band_7"/>
</dbReference>
<proteinExistence type="inferred from homology"/>
<evidence type="ECO:0000313" key="6">
    <source>
        <dbReference type="Proteomes" id="UP000663870"/>
    </source>
</evidence>
<dbReference type="PANTHER" id="PTHR23222:SF0">
    <property type="entry name" value="PROHIBITIN 1"/>
    <property type="match status" value="1"/>
</dbReference>
<dbReference type="AlphaFoldDB" id="A0A815TMK3"/>
<evidence type="ECO:0000313" key="5">
    <source>
        <dbReference type="Proteomes" id="UP000663854"/>
    </source>
</evidence>
<accession>A0A815TMK3</accession>
<organism evidence="3 5">
    <name type="scientific">Rotaria sordida</name>
    <dbReference type="NCBI Taxonomy" id="392033"/>
    <lineage>
        <taxon>Eukaryota</taxon>
        <taxon>Metazoa</taxon>
        <taxon>Spiralia</taxon>
        <taxon>Gnathifera</taxon>
        <taxon>Rotifera</taxon>
        <taxon>Eurotatoria</taxon>
        <taxon>Bdelloidea</taxon>
        <taxon>Philodinida</taxon>
        <taxon>Philodinidae</taxon>
        <taxon>Rotaria</taxon>
    </lineage>
</organism>
<dbReference type="PANTHER" id="PTHR23222">
    <property type="entry name" value="PROHIBITIN"/>
    <property type="match status" value="1"/>
</dbReference>
<dbReference type="EMBL" id="CAJNOL010011930">
    <property type="protein sequence ID" value="CAF1657688.1"/>
    <property type="molecule type" value="Genomic_DNA"/>
</dbReference>
<dbReference type="SMART" id="SM00244">
    <property type="entry name" value="PHB"/>
    <property type="match status" value="1"/>
</dbReference>
<name>A0A815TMK3_9BILA</name>
<sequence length="473" mass="54317">QLYGLEKFWVFLKYSRQKPKINSKLEEILKNYKNLEDFRVDGASFPQQFFPTKSNVLGRIDIGLGIGGGVINSILYNVDDDHRDIIFDRFQGVKLDVIEEGTHFMISWFHRPIIFDIRTRLRSVPSITEIKDLQTINITLRILYQPRAELLPKIFCKFGFKICCTKSQFDAIESVTQRTLISQCVSELLTERAAQFGLLLDGISITHLSFRPEFTSAVELNRKSKSIRIKFVWVCFFDKKKQMGQSRQANVIAAEGDAHTADLIGKALDEAGDDKCLIELRRIEAAEGIANQLSKSRNSVYLPHGPQMLLNIIGATTHFQLVLSRDQGFSRQRLFTAVPLINQYPIGSILLENPYNALRKSSDLLHWYQKMKLTSAILHDFSLGGHMASLAFTKWPNPLSRQFYENKASQTFYDYLRERNRSIGSNEIVLDLIKDMMHFLMDEFTSLYNYSRSVQSNISNAMFIACTHDGYVM</sequence>
<protein>
    <recommendedName>
        <fullName evidence="2">Band 7 domain-containing protein</fullName>
    </recommendedName>
</protein>
<dbReference type="GO" id="GO:0000339">
    <property type="term" value="F:RNA cap binding"/>
    <property type="evidence" value="ECO:0007669"/>
    <property type="project" value="InterPro"/>
</dbReference>
<dbReference type="PRINTS" id="PR00679">
    <property type="entry name" value="PROHIBITIN"/>
</dbReference>
<dbReference type="Proteomes" id="UP000663870">
    <property type="component" value="Unassembled WGS sequence"/>
</dbReference>
<dbReference type="GO" id="GO:0005739">
    <property type="term" value="C:mitochondrion"/>
    <property type="evidence" value="ECO:0007669"/>
    <property type="project" value="TreeGrafter"/>
</dbReference>
<dbReference type="InterPro" id="IPR006607">
    <property type="entry name" value="DM15"/>
</dbReference>
<dbReference type="GO" id="GO:0048255">
    <property type="term" value="P:mRNA stabilization"/>
    <property type="evidence" value="ECO:0007669"/>
    <property type="project" value="InterPro"/>
</dbReference>
<feature type="domain" description="Band 7" evidence="2">
    <location>
        <begin position="74"/>
        <end position="222"/>
    </location>
</feature>
<feature type="non-terminal residue" evidence="3">
    <location>
        <position position="473"/>
    </location>
</feature>
<comment type="similarity">
    <text evidence="1">Belongs to the prohibitin family.</text>
</comment>
<reference evidence="3" key="1">
    <citation type="submission" date="2021-02" db="EMBL/GenBank/DDBJ databases">
        <authorList>
            <person name="Nowell W R."/>
        </authorList>
    </citation>
    <scope>NUCLEOTIDE SEQUENCE</scope>
</reference>
<keyword evidence="6" id="KW-1185">Reference proteome</keyword>
<feature type="non-terminal residue" evidence="3">
    <location>
        <position position="1"/>
    </location>
</feature>
<dbReference type="CDD" id="cd03401">
    <property type="entry name" value="SPFH_prohibitin"/>
    <property type="match status" value="1"/>
</dbReference>
<evidence type="ECO:0000313" key="3">
    <source>
        <dbReference type="EMBL" id="CAF1508491.1"/>
    </source>
</evidence>
<evidence type="ECO:0000256" key="1">
    <source>
        <dbReference type="ARBA" id="ARBA00009658"/>
    </source>
</evidence>